<dbReference type="GO" id="GO:0005737">
    <property type="term" value="C:cytoplasm"/>
    <property type="evidence" value="ECO:0007669"/>
    <property type="project" value="InterPro"/>
</dbReference>
<feature type="compositionally biased region" description="Polar residues" evidence="7">
    <location>
        <begin position="489"/>
        <end position="498"/>
    </location>
</feature>
<dbReference type="InterPro" id="IPR002652">
    <property type="entry name" value="Importin-a_IBB"/>
</dbReference>
<feature type="repeat" description="ARM" evidence="6">
    <location>
        <begin position="166"/>
        <end position="208"/>
    </location>
</feature>
<accession>A0A093VG26</accession>
<dbReference type="GO" id="GO:0005634">
    <property type="term" value="C:nucleus"/>
    <property type="evidence" value="ECO:0007669"/>
    <property type="project" value="UniProtKB-ARBA"/>
</dbReference>
<dbReference type="InterPro" id="IPR000225">
    <property type="entry name" value="Armadillo"/>
</dbReference>
<sequence>MADRYIPEHRRTQFKAKNQFKPDELRRRREEQQVEIRKQKREENLAKRRGIQTSDGGIIGGQVGVDSDEEEGGAIEGELNVELPEMVKGVFSEQIDEQIQATTKFRKLLSKERNPPIERVIETGVVSRFVEFLRSPHTLVQFEAAWALTNIASGSAQQTQVVIEAGAVPIFVELLSSPEPDVREQAVWALGNIAGDSPQCRDYVLSAGALRPLLALISDGRKMSMLRNATWTLSNFCRGKTPQPDWNTISPALPVLAKLIYMLDDEVLIDACWAISYLSDGSNDKIQAVIEAGIPRRLVELLTHASTSVQTPALRSVGNIVTGDDVQTQIQAVIDANILPPLINLLSNGDFKTRKEACWAISNATSGGLQKPDQIRYLVSQGCIKPLCDLLACPDNKIIQVALDGLENILKVGEMDKESTQTGESNLNRFALFIEEAGGMEKIHECQNNANEEIYMKAYNIIEKYFSDEDEAGGDIDELAPQQTQTGFALGTNQQQPGGFNFANGGGDSMDM</sequence>
<proteinExistence type="inferred from homology"/>
<dbReference type="InterPro" id="IPR016024">
    <property type="entry name" value="ARM-type_fold"/>
</dbReference>
<dbReference type="FunFam" id="1.25.10.10:FF:000009">
    <property type="entry name" value="Importin subunit alpha"/>
    <property type="match status" value="1"/>
</dbReference>
<organism evidence="9">
    <name type="scientific">Talaromyces marneffei PM1</name>
    <dbReference type="NCBI Taxonomy" id="1077442"/>
    <lineage>
        <taxon>Eukaryota</taxon>
        <taxon>Fungi</taxon>
        <taxon>Dikarya</taxon>
        <taxon>Ascomycota</taxon>
        <taxon>Pezizomycotina</taxon>
        <taxon>Eurotiomycetes</taxon>
        <taxon>Eurotiomycetidae</taxon>
        <taxon>Eurotiales</taxon>
        <taxon>Trichocomaceae</taxon>
        <taxon>Talaromyces</taxon>
        <taxon>Talaromyces sect. Talaromyces</taxon>
    </lineage>
</organism>
<gene>
    <name evidence="9" type="ORF">GQ26_0220720</name>
</gene>
<dbReference type="Gene3D" id="1.20.5.690">
    <property type="entry name" value="Importin-alpha, importin-beta-binding domain"/>
    <property type="match status" value="1"/>
</dbReference>
<dbReference type="EMBL" id="JPOX01000022">
    <property type="protein sequence ID" value="KFX45671.1"/>
    <property type="molecule type" value="Genomic_DNA"/>
</dbReference>
<feature type="region of interest" description="Disordered" evidence="7">
    <location>
        <begin position="489"/>
        <end position="512"/>
    </location>
</feature>
<dbReference type="Pfam" id="PF00514">
    <property type="entry name" value="Arm"/>
    <property type="match status" value="7"/>
</dbReference>
<evidence type="ECO:0000256" key="3">
    <source>
        <dbReference type="ARBA" id="ARBA00022737"/>
    </source>
</evidence>
<keyword evidence="2 5" id="KW-0813">Transport</keyword>
<name>A0A093VG26_TALMA</name>
<dbReference type="InterPro" id="IPR011989">
    <property type="entry name" value="ARM-like"/>
</dbReference>
<dbReference type="PANTHER" id="PTHR23316">
    <property type="entry name" value="IMPORTIN ALPHA"/>
    <property type="match status" value="1"/>
</dbReference>
<dbReference type="Pfam" id="PF16186">
    <property type="entry name" value="Arm_3"/>
    <property type="match status" value="1"/>
</dbReference>
<dbReference type="GO" id="GO:0061608">
    <property type="term" value="F:nuclear import signal receptor activity"/>
    <property type="evidence" value="ECO:0007669"/>
    <property type="project" value="InterPro"/>
</dbReference>
<comment type="similarity">
    <text evidence="1 5">Belongs to the importin alpha family.</text>
</comment>
<evidence type="ECO:0000313" key="9">
    <source>
        <dbReference type="EMBL" id="KFX45671.1"/>
    </source>
</evidence>
<dbReference type="Gene3D" id="1.25.10.10">
    <property type="entry name" value="Leucine-rich Repeat Variant"/>
    <property type="match status" value="1"/>
</dbReference>
<evidence type="ECO:0000256" key="4">
    <source>
        <dbReference type="ARBA" id="ARBA00022927"/>
    </source>
</evidence>
<feature type="region of interest" description="Disordered" evidence="7">
    <location>
        <begin position="1"/>
        <end position="70"/>
    </location>
</feature>
<evidence type="ECO:0000256" key="6">
    <source>
        <dbReference type="PROSITE-ProRule" id="PRU00259"/>
    </source>
</evidence>
<evidence type="ECO:0000256" key="2">
    <source>
        <dbReference type="ARBA" id="ARBA00022448"/>
    </source>
</evidence>
<evidence type="ECO:0000256" key="5">
    <source>
        <dbReference type="PIRNR" id="PIRNR005673"/>
    </source>
</evidence>
<dbReference type="InterPro" id="IPR024931">
    <property type="entry name" value="Importin_alpha"/>
</dbReference>
<evidence type="ECO:0000256" key="1">
    <source>
        <dbReference type="ARBA" id="ARBA00010394"/>
    </source>
</evidence>
<feature type="domain" description="IBB" evidence="8">
    <location>
        <begin position="1"/>
        <end position="58"/>
    </location>
</feature>
<dbReference type="GO" id="GO:0006606">
    <property type="term" value="P:protein import into nucleus"/>
    <property type="evidence" value="ECO:0007669"/>
    <property type="project" value="InterPro"/>
</dbReference>
<dbReference type="AlphaFoldDB" id="A0A093VG26"/>
<keyword evidence="4 5" id="KW-0653">Protein transport</keyword>
<evidence type="ECO:0000256" key="7">
    <source>
        <dbReference type="SAM" id="MobiDB-lite"/>
    </source>
</evidence>
<evidence type="ECO:0000259" key="8">
    <source>
        <dbReference type="PROSITE" id="PS51214"/>
    </source>
</evidence>
<reference evidence="9" key="1">
    <citation type="journal article" date="2014" name="PLoS Genet.">
        <title>Signature Gene Expression Reveals Novel Clues to the Molecular Mechanisms of Dimorphic Transition in Penicillium marneffei.</title>
        <authorList>
            <person name="Yang E."/>
            <person name="Wang G."/>
            <person name="Cai J."/>
            <person name="Woo P.C."/>
            <person name="Lau S.K."/>
            <person name="Yuen K.-Y."/>
            <person name="Chow W.-N."/>
            <person name="Lin X."/>
        </authorList>
    </citation>
    <scope>NUCLEOTIDE SEQUENCE [LARGE SCALE GENOMIC DNA]</scope>
    <source>
        <strain evidence="9">PM1</strain>
    </source>
</reference>
<comment type="caution">
    <text evidence="9">The sequence shown here is derived from an EMBL/GenBank/DDBJ whole genome shotgun (WGS) entry which is preliminary data.</text>
</comment>
<dbReference type="PROSITE" id="PS50176">
    <property type="entry name" value="ARM_REPEAT"/>
    <property type="match status" value="2"/>
</dbReference>
<dbReference type="SMART" id="SM00185">
    <property type="entry name" value="ARM"/>
    <property type="match status" value="7"/>
</dbReference>
<dbReference type="FunFam" id="1.20.5.690:FF:000003">
    <property type="entry name" value="Importin subunit alpha"/>
    <property type="match status" value="1"/>
</dbReference>
<keyword evidence="3" id="KW-0677">Repeat</keyword>
<dbReference type="PROSITE" id="PS51214">
    <property type="entry name" value="IBB"/>
    <property type="match status" value="1"/>
</dbReference>
<protein>
    <recommendedName>
        <fullName evidence="5">Importin subunit alpha</fullName>
    </recommendedName>
</protein>
<dbReference type="InterPro" id="IPR036975">
    <property type="entry name" value="Importin-a_IBB_sf"/>
</dbReference>
<dbReference type="InterPro" id="IPR032413">
    <property type="entry name" value="Arm_3"/>
</dbReference>
<dbReference type="Pfam" id="PF01749">
    <property type="entry name" value="IBB"/>
    <property type="match status" value="1"/>
</dbReference>
<dbReference type="SUPFAM" id="SSF48371">
    <property type="entry name" value="ARM repeat"/>
    <property type="match status" value="1"/>
</dbReference>
<feature type="compositionally biased region" description="Basic and acidic residues" evidence="7">
    <location>
        <begin position="1"/>
        <end position="11"/>
    </location>
</feature>
<feature type="compositionally biased region" description="Basic and acidic residues" evidence="7">
    <location>
        <begin position="20"/>
        <end position="46"/>
    </location>
</feature>
<dbReference type="PIRSF" id="PIRSF005673">
    <property type="entry name" value="Importin_alpha"/>
    <property type="match status" value="1"/>
</dbReference>
<feature type="repeat" description="ARM" evidence="6">
    <location>
        <begin position="124"/>
        <end position="166"/>
    </location>
</feature>